<feature type="compositionally biased region" description="Polar residues" evidence="1">
    <location>
        <begin position="231"/>
        <end position="245"/>
    </location>
</feature>
<sequence>MLPLGICLEGNHKSYAPGDVISGYVYRKIHIVSPNASLRLALHWRSKSKITTGGKAQCVYRGRFAFLEDTHLLYEGPLHVEAGTPGLKWPFAIAIPLTGNRRNMRVASPDESYLPLAAGNEPNPPLSLPPSFSATVLLGLETPISIPCVTERCPVNVGELMNQRLRSSGHIRQKITMGGMHIYPSSTTYNIKHTHVLSWSFALSLADESIEVSGDNVVTILAPIDDRESDNVSPSNGYQNGQTGPTGFGKRSESWMHPPPAEDAPSSFAEVQGRKAAAG</sequence>
<dbReference type="EMBL" id="JOWA01000091">
    <property type="protein sequence ID" value="KEZ43656.1"/>
    <property type="molecule type" value="Genomic_DNA"/>
</dbReference>
<reference evidence="2 3" key="1">
    <citation type="journal article" date="2014" name="Genome Announc.">
        <title>Draft genome sequence of the pathogenic fungus Scedosporium apiospermum.</title>
        <authorList>
            <person name="Vandeputte P."/>
            <person name="Ghamrawi S."/>
            <person name="Rechenmann M."/>
            <person name="Iltis A."/>
            <person name="Giraud S."/>
            <person name="Fleury M."/>
            <person name="Thornton C."/>
            <person name="Delhaes L."/>
            <person name="Meyer W."/>
            <person name="Papon N."/>
            <person name="Bouchara J.P."/>
        </authorList>
    </citation>
    <scope>NUCLEOTIDE SEQUENCE [LARGE SCALE GENOMIC DNA]</scope>
    <source>
        <strain evidence="2 3">IHEM 14462</strain>
    </source>
</reference>
<dbReference type="VEuPathDB" id="FungiDB:SAPIO_CDS4261"/>
<evidence type="ECO:0000313" key="3">
    <source>
        <dbReference type="Proteomes" id="UP000028545"/>
    </source>
</evidence>
<evidence type="ECO:0000313" key="2">
    <source>
        <dbReference type="EMBL" id="KEZ43656.1"/>
    </source>
</evidence>
<dbReference type="RefSeq" id="XP_016643455.1">
    <property type="nucleotide sequence ID" value="XM_016786853.1"/>
</dbReference>
<proteinExistence type="predicted"/>
<name>A0A084G8J4_PSEDA</name>
<gene>
    <name evidence="2" type="ORF">SAPIO_CDS4261</name>
</gene>
<accession>A0A084G8J4</accession>
<dbReference type="AlphaFoldDB" id="A0A084G8J4"/>
<dbReference type="GeneID" id="27723333"/>
<dbReference type="KEGG" id="sapo:SAPIO_CDS4261"/>
<comment type="caution">
    <text evidence="2">The sequence shown here is derived from an EMBL/GenBank/DDBJ whole genome shotgun (WGS) entry which is preliminary data.</text>
</comment>
<dbReference type="OrthoDB" id="2333384at2759"/>
<feature type="region of interest" description="Disordered" evidence="1">
    <location>
        <begin position="228"/>
        <end position="279"/>
    </location>
</feature>
<dbReference type="HOGENOM" id="CLU_998038_0_0_1"/>
<organism evidence="2 3">
    <name type="scientific">Pseudallescheria apiosperma</name>
    <name type="common">Scedosporium apiospermum</name>
    <dbReference type="NCBI Taxonomy" id="563466"/>
    <lineage>
        <taxon>Eukaryota</taxon>
        <taxon>Fungi</taxon>
        <taxon>Dikarya</taxon>
        <taxon>Ascomycota</taxon>
        <taxon>Pezizomycotina</taxon>
        <taxon>Sordariomycetes</taxon>
        <taxon>Hypocreomycetidae</taxon>
        <taxon>Microascales</taxon>
        <taxon>Microascaceae</taxon>
        <taxon>Scedosporium</taxon>
    </lineage>
</organism>
<evidence type="ECO:0008006" key="4">
    <source>
        <dbReference type="Google" id="ProtNLM"/>
    </source>
</evidence>
<dbReference type="Proteomes" id="UP000028545">
    <property type="component" value="Unassembled WGS sequence"/>
</dbReference>
<protein>
    <recommendedName>
        <fullName evidence="4">Arrestin-like N-terminal domain-containing protein</fullName>
    </recommendedName>
</protein>
<evidence type="ECO:0000256" key="1">
    <source>
        <dbReference type="SAM" id="MobiDB-lite"/>
    </source>
</evidence>
<keyword evidence="3" id="KW-1185">Reference proteome</keyword>